<dbReference type="AlphaFoldDB" id="F0YNS9"/>
<evidence type="ECO:0000313" key="4">
    <source>
        <dbReference type="Proteomes" id="UP000002729"/>
    </source>
</evidence>
<evidence type="ECO:0000313" key="3">
    <source>
        <dbReference type="EMBL" id="EGB03240.1"/>
    </source>
</evidence>
<reference evidence="3 4" key="1">
    <citation type="journal article" date="2011" name="Proc. Natl. Acad. Sci. U.S.A.">
        <title>Niche of harmful alga Aureococcus anophagefferens revealed through ecogenomics.</title>
        <authorList>
            <person name="Gobler C.J."/>
            <person name="Berry D.L."/>
            <person name="Dyhrman S.T."/>
            <person name="Wilhelm S.W."/>
            <person name="Salamov A."/>
            <person name="Lobanov A.V."/>
            <person name="Zhang Y."/>
            <person name="Collier J.L."/>
            <person name="Wurch L.L."/>
            <person name="Kustka A.B."/>
            <person name="Dill B.D."/>
            <person name="Shah M."/>
            <person name="VerBerkmoes N.C."/>
            <person name="Kuo A."/>
            <person name="Terry A."/>
            <person name="Pangilinan J."/>
            <person name="Lindquist E.A."/>
            <person name="Lucas S."/>
            <person name="Paulsen I.T."/>
            <person name="Hattenrath-Lehmann T.K."/>
            <person name="Talmage S.C."/>
            <person name="Walker E.A."/>
            <person name="Koch F."/>
            <person name="Burson A.M."/>
            <person name="Marcoval M.A."/>
            <person name="Tang Y.Z."/>
            <person name="Lecleir G.R."/>
            <person name="Coyne K.J."/>
            <person name="Berg G.M."/>
            <person name="Bertrand E.M."/>
            <person name="Saito M.A."/>
            <person name="Gladyshev V.N."/>
            <person name="Grigoriev I.V."/>
        </authorList>
    </citation>
    <scope>NUCLEOTIDE SEQUENCE [LARGE SCALE GENOMIC DNA]</scope>
    <source>
        <strain evidence="4">CCMP 1984</strain>
        <strain evidence="3">CCMP1984</strain>
    </source>
</reference>
<dbReference type="EMBL" id="GL833307">
    <property type="protein sequence ID" value="EGB02808.1"/>
    <property type="molecule type" value="Genomic_DNA"/>
</dbReference>
<dbReference type="RefSeq" id="XP_009042495.1">
    <property type="nucleotide sequence ID" value="XM_009044247.1"/>
</dbReference>
<organism evidence="4">
    <name type="scientific">Aureococcus anophagefferens</name>
    <name type="common">Harmful bloom alga</name>
    <dbReference type="NCBI Taxonomy" id="44056"/>
    <lineage>
        <taxon>Eukaryota</taxon>
        <taxon>Sar</taxon>
        <taxon>Stramenopiles</taxon>
        <taxon>Ochrophyta</taxon>
        <taxon>Pelagophyceae</taxon>
        <taxon>Pelagomonadales</taxon>
        <taxon>Pelagomonadaceae</taxon>
        <taxon>Aureococcus</taxon>
    </lineage>
</organism>
<dbReference type="InParanoid" id="F0YNS9"/>
<feature type="region of interest" description="Disordered" evidence="1">
    <location>
        <begin position="1"/>
        <end position="31"/>
    </location>
</feature>
<protein>
    <submittedName>
        <fullName evidence="3">Uncharacterized protein</fullName>
    </submittedName>
</protein>
<name>F0YNS9_AURAN</name>
<accession>F0YNS9</accession>
<dbReference type="GeneID" id="20226659"/>
<dbReference type="KEGG" id="aaf:AURANDRAFT_68190"/>
<sequence>MSAPVVTQRKRRSRGDLGPSAHELRYAEPTLNGDGCYLDGSLARDEGDVRDALNRSKRAAKASAASHPASAPRVSLELPPRPNFNELGDGEAARRREAIAYFYRMIGAPDEETWDGPRGWAVWVRKQMNMSPESTRCVKEVFRQLRDADSQGVLYDPRACDLLAGAAPLIVEDSMEATIVCNAVQQGVSLGQATVLVNVARGKAVPERAPLSYSAVQGYCARSDVVDVAKRGTKKSGSLDVNSPGVLGHPRFAARSRFRARSALVPWPVFLQKNVEVVAIH</sequence>
<dbReference type="EMBL" id="GL833181">
    <property type="protein sequence ID" value="EGB03240.1"/>
    <property type="molecule type" value="Genomic_DNA"/>
</dbReference>
<evidence type="ECO:0000313" key="2">
    <source>
        <dbReference type="EMBL" id="EGB02808.1"/>
    </source>
</evidence>
<dbReference type="KEGG" id="aaf:AURANDRAFT_68549"/>
<dbReference type="RefSeq" id="XP_009042065.1">
    <property type="nucleotide sequence ID" value="XM_009043817.1"/>
</dbReference>
<gene>
    <name evidence="3" type="ORF">AURANDRAFT_68190</name>
    <name evidence="2" type="ORF">AURANDRAFT_68549</name>
</gene>
<evidence type="ECO:0000256" key="1">
    <source>
        <dbReference type="SAM" id="MobiDB-lite"/>
    </source>
</evidence>
<dbReference type="GeneID" id="20226871"/>
<feature type="compositionally biased region" description="Low complexity" evidence="1">
    <location>
        <begin position="61"/>
        <end position="73"/>
    </location>
</feature>
<dbReference type="Proteomes" id="UP000002729">
    <property type="component" value="Unassembled WGS sequence"/>
</dbReference>
<proteinExistence type="predicted"/>
<dbReference type="OrthoDB" id="57038at2759"/>
<keyword evidence="4" id="KW-1185">Reference proteome</keyword>
<feature type="region of interest" description="Disordered" evidence="1">
    <location>
        <begin position="54"/>
        <end position="90"/>
    </location>
</feature>